<protein>
    <submittedName>
        <fullName evidence="1">Uncharacterized protein</fullName>
    </submittedName>
</protein>
<evidence type="ECO:0000313" key="1">
    <source>
        <dbReference type="EMBL" id="QHQ61333.1"/>
    </source>
</evidence>
<reference evidence="1 2" key="1">
    <citation type="submission" date="2020-01" db="EMBL/GenBank/DDBJ databases">
        <title>Genome analysis of Anaerocolumna sp. CBA3638.</title>
        <authorList>
            <person name="Kim J."/>
            <person name="Roh S.W."/>
        </authorList>
    </citation>
    <scope>NUCLEOTIDE SEQUENCE [LARGE SCALE GENOMIC DNA]</scope>
    <source>
        <strain evidence="1 2">CBA3638</strain>
    </source>
</reference>
<keyword evidence="2" id="KW-1185">Reference proteome</keyword>
<evidence type="ECO:0000313" key="2">
    <source>
        <dbReference type="Proteomes" id="UP000464314"/>
    </source>
</evidence>
<gene>
    <name evidence="1" type="ORF">Ana3638_11555</name>
</gene>
<dbReference type="EMBL" id="CP048000">
    <property type="protein sequence ID" value="QHQ61333.1"/>
    <property type="molecule type" value="Genomic_DNA"/>
</dbReference>
<dbReference type="AlphaFoldDB" id="A0A6P1TLN8"/>
<dbReference type="KEGG" id="anr:Ana3638_11555"/>
<dbReference type="Proteomes" id="UP000464314">
    <property type="component" value="Chromosome"/>
</dbReference>
<name>A0A6P1TLN8_9FIRM</name>
<proteinExistence type="predicted"/>
<organism evidence="1 2">
    <name type="scientific">Anaerocolumna sedimenticola</name>
    <dbReference type="NCBI Taxonomy" id="2696063"/>
    <lineage>
        <taxon>Bacteria</taxon>
        <taxon>Bacillati</taxon>
        <taxon>Bacillota</taxon>
        <taxon>Clostridia</taxon>
        <taxon>Lachnospirales</taxon>
        <taxon>Lachnospiraceae</taxon>
        <taxon>Anaerocolumna</taxon>
    </lineage>
</organism>
<accession>A0A6P1TLN8</accession>
<sequence>MRRAFLKEHLPIEYGRVLLSEQLFPHLRDRDWDVVT</sequence>